<gene>
    <name evidence="1" type="ORF">RDWZM_003630</name>
</gene>
<dbReference type="AlphaFoldDB" id="A0A9Q0RSV4"/>
<reference evidence="1" key="1">
    <citation type="submission" date="2022-12" db="EMBL/GenBank/DDBJ databases">
        <title>Genome assemblies of Blomia tropicalis.</title>
        <authorList>
            <person name="Cui Y."/>
        </authorList>
    </citation>
    <scope>NUCLEOTIDE SEQUENCE</scope>
    <source>
        <tissue evidence="1">Adult mites</tissue>
    </source>
</reference>
<protein>
    <submittedName>
        <fullName evidence="1">Uncharacterized protein</fullName>
    </submittedName>
</protein>
<keyword evidence="2" id="KW-1185">Reference proteome</keyword>
<dbReference type="EMBL" id="JAPWDV010000001">
    <property type="protein sequence ID" value="KAJ6225085.1"/>
    <property type="molecule type" value="Genomic_DNA"/>
</dbReference>
<name>A0A9Q0RSV4_BLOTA</name>
<evidence type="ECO:0000313" key="2">
    <source>
        <dbReference type="Proteomes" id="UP001142055"/>
    </source>
</evidence>
<comment type="caution">
    <text evidence="1">The sequence shown here is derived from an EMBL/GenBank/DDBJ whole genome shotgun (WGS) entry which is preliminary data.</text>
</comment>
<sequence length="125" mass="14322">MYCTDDNQTLAIKSTSLKVMNVQPSKKIPYKQNELQQQLVKNATELERLIKIKNLGLASQDNIKNIEKVKSDQSSLVKSLKRLKDNVEYSKKSRALKKVKLESLQFVLPEENLVKAKPGPWPIEK</sequence>
<evidence type="ECO:0000313" key="1">
    <source>
        <dbReference type="EMBL" id="KAJ6225085.1"/>
    </source>
</evidence>
<accession>A0A9Q0RSV4</accession>
<dbReference type="Proteomes" id="UP001142055">
    <property type="component" value="Chromosome 1"/>
</dbReference>
<organism evidence="1 2">
    <name type="scientific">Blomia tropicalis</name>
    <name type="common">Mite</name>
    <dbReference type="NCBI Taxonomy" id="40697"/>
    <lineage>
        <taxon>Eukaryota</taxon>
        <taxon>Metazoa</taxon>
        <taxon>Ecdysozoa</taxon>
        <taxon>Arthropoda</taxon>
        <taxon>Chelicerata</taxon>
        <taxon>Arachnida</taxon>
        <taxon>Acari</taxon>
        <taxon>Acariformes</taxon>
        <taxon>Sarcoptiformes</taxon>
        <taxon>Astigmata</taxon>
        <taxon>Glycyphagoidea</taxon>
        <taxon>Echimyopodidae</taxon>
        <taxon>Blomia</taxon>
    </lineage>
</organism>
<proteinExistence type="predicted"/>